<name>A0ACC2DIL7_DIPCM</name>
<sequence length="456" mass="50009">MTSESVLVRDSVLEESVDRDNIITDSVLEWLAPRISFSNSFAQLDTEEPIKREESITTSSDFEFSMSASSDDSVREKFMLTADELFNDGKLLPLPIPSQALTSAEEAFSAEDQKATSLTIAAHLDKETSDESSASFPHLPSSDSSCSSLSQLFPPRPPKGSSSWNTLKNLFNLKKAEGMPPKGSLNRSECSSKSSKLFRRGSPEGKAANTQNFCRGSSLMTSLVDRARTKPSQAVASLLLMPTQAMCCSVPSENEDEIATADEAIDHENRQGMSLRSVKTVYGQGTTAKRISDSNNNVRGGFSSGKSASLPCSRTNSPERGFGKDLQKGLESIPIDKSTVSNSKRSARIKLERCTSTPRSPGTLHNQEKTYKQWEYSKFYQEKKGVYNWKSYSDKVITYPSGVRVAPVLNVPACLGPSLRKGNPKGNFTSFKELFSRNKDGSVFKDPLTASHVAWH</sequence>
<gene>
    <name evidence="1" type="ORF">O6H91_06G120200</name>
</gene>
<organism evidence="1 2">
    <name type="scientific">Diphasiastrum complanatum</name>
    <name type="common">Issler's clubmoss</name>
    <name type="synonym">Lycopodium complanatum</name>
    <dbReference type="NCBI Taxonomy" id="34168"/>
    <lineage>
        <taxon>Eukaryota</taxon>
        <taxon>Viridiplantae</taxon>
        <taxon>Streptophyta</taxon>
        <taxon>Embryophyta</taxon>
        <taxon>Tracheophyta</taxon>
        <taxon>Lycopodiopsida</taxon>
        <taxon>Lycopodiales</taxon>
        <taxon>Lycopodiaceae</taxon>
        <taxon>Lycopodioideae</taxon>
        <taxon>Diphasiastrum</taxon>
    </lineage>
</organism>
<keyword evidence="2" id="KW-1185">Reference proteome</keyword>
<proteinExistence type="predicted"/>
<dbReference type="EMBL" id="CM055097">
    <property type="protein sequence ID" value="KAJ7553955.1"/>
    <property type="molecule type" value="Genomic_DNA"/>
</dbReference>
<evidence type="ECO:0000313" key="1">
    <source>
        <dbReference type="EMBL" id="KAJ7553955.1"/>
    </source>
</evidence>
<reference evidence="2" key="1">
    <citation type="journal article" date="2024" name="Proc. Natl. Acad. Sci. U.S.A.">
        <title>Extraordinary preservation of gene collinearity over three hundred million years revealed in homosporous lycophytes.</title>
        <authorList>
            <person name="Li C."/>
            <person name="Wickell D."/>
            <person name="Kuo L.Y."/>
            <person name="Chen X."/>
            <person name="Nie B."/>
            <person name="Liao X."/>
            <person name="Peng D."/>
            <person name="Ji J."/>
            <person name="Jenkins J."/>
            <person name="Williams M."/>
            <person name="Shu S."/>
            <person name="Plott C."/>
            <person name="Barry K."/>
            <person name="Rajasekar S."/>
            <person name="Grimwood J."/>
            <person name="Han X."/>
            <person name="Sun S."/>
            <person name="Hou Z."/>
            <person name="He W."/>
            <person name="Dai G."/>
            <person name="Sun C."/>
            <person name="Schmutz J."/>
            <person name="Leebens-Mack J.H."/>
            <person name="Li F.W."/>
            <person name="Wang L."/>
        </authorList>
    </citation>
    <scope>NUCLEOTIDE SEQUENCE [LARGE SCALE GENOMIC DNA]</scope>
    <source>
        <strain evidence="2">cv. PW_Plant_1</strain>
    </source>
</reference>
<evidence type="ECO:0000313" key="2">
    <source>
        <dbReference type="Proteomes" id="UP001162992"/>
    </source>
</evidence>
<protein>
    <submittedName>
        <fullName evidence="1">Uncharacterized protein</fullName>
    </submittedName>
</protein>
<accession>A0ACC2DIL7</accession>
<dbReference type="Proteomes" id="UP001162992">
    <property type="component" value="Chromosome 6"/>
</dbReference>
<comment type="caution">
    <text evidence="1">The sequence shown here is derived from an EMBL/GenBank/DDBJ whole genome shotgun (WGS) entry which is preliminary data.</text>
</comment>